<keyword evidence="2" id="KW-0238">DNA-binding</keyword>
<keyword evidence="3" id="KW-0804">Transcription</keyword>
<dbReference type="PANTHER" id="PTHR43280">
    <property type="entry name" value="ARAC-FAMILY TRANSCRIPTIONAL REGULATOR"/>
    <property type="match status" value="1"/>
</dbReference>
<evidence type="ECO:0000313" key="6">
    <source>
        <dbReference type="Proteomes" id="UP000307244"/>
    </source>
</evidence>
<dbReference type="Gene3D" id="1.10.10.60">
    <property type="entry name" value="Homeodomain-like"/>
    <property type="match status" value="2"/>
</dbReference>
<feature type="domain" description="HTH araC/xylS-type" evidence="4">
    <location>
        <begin position="1"/>
        <end position="91"/>
    </location>
</feature>
<evidence type="ECO:0000256" key="2">
    <source>
        <dbReference type="ARBA" id="ARBA00023125"/>
    </source>
</evidence>
<dbReference type="SMART" id="SM00342">
    <property type="entry name" value="HTH_ARAC"/>
    <property type="match status" value="1"/>
</dbReference>
<dbReference type="OrthoDB" id="642439at2"/>
<evidence type="ECO:0000256" key="1">
    <source>
        <dbReference type="ARBA" id="ARBA00023015"/>
    </source>
</evidence>
<name>A0A4U1CQF5_9SPHI</name>
<protein>
    <submittedName>
        <fullName evidence="5">Helix-turn-helix transcriptional regulator</fullName>
    </submittedName>
</protein>
<keyword evidence="1" id="KW-0805">Transcription regulation</keyword>
<dbReference type="Pfam" id="PF12833">
    <property type="entry name" value="HTH_18"/>
    <property type="match status" value="1"/>
</dbReference>
<sequence length="91" mass="10573">MSISYKSICLYDVALAACLSVNHLLRTFKQAYRQSPHQFLTDVRLQQAKYYLKNTDYSVSEIVDIVGFECPSSFTRLFRSSFKITPSKFPY</sequence>
<gene>
    <name evidence="5" type="ORF">FA047_03225</name>
</gene>
<organism evidence="5 6">
    <name type="scientific">Pedobacter frigoris</name>
    <dbReference type="NCBI Taxonomy" id="2571272"/>
    <lineage>
        <taxon>Bacteria</taxon>
        <taxon>Pseudomonadati</taxon>
        <taxon>Bacteroidota</taxon>
        <taxon>Sphingobacteriia</taxon>
        <taxon>Sphingobacteriales</taxon>
        <taxon>Sphingobacteriaceae</taxon>
        <taxon>Pedobacter</taxon>
    </lineage>
</organism>
<dbReference type="RefSeq" id="WP_136834534.1">
    <property type="nucleotide sequence ID" value="NZ_SWBQ01000001.1"/>
</dbReference>
<dbReference type="SUPFAM" id="SSF46689">
    <property type="entry name" value="Homeodomain-like"/>
    <property type="match status" value="2"/>
</dbReference>
<dbReference type="Proteomes" id="UP000307244">
    <property type="component" value="Unassembled WGS sequence"/>
</dbReference>
<evidence type="ECO:0000259" key="4">
    <source>
        <dbReference type="PROSITE" id="PS01124"/>
    </source>
</evidence>
<dbReference type="GO" id="GO:0003700">
    <property type="term" value="F:DNA-binding transcription factor activity"/>
    <property type="evidence" value="ECO:0007669"/>
    <property type="project" value="InterPro"/>
</dbReference>
<evidence type="ECO:0000256" key="3">
    <source>
        <dbReference type="ARBA" id="ARBA00023163"/>
    </source>
</evidence>
<dbReference type="InterPro" id="IPR018060">
    <property type="entry name" value="HTH_AraC"/>
</dbReference>
<comment type="caution">
    <text evidence="5">The sequence shown here is derived from an EMBL/GenBank/DDBJ whole genome shotgun (WGS) entry which is preliminary data.</text>
</comment>
<accession>A0A4U1CQF5</accession>
<dbReference type="EMBL" id="SWBQ01000001">
    <property type="protein sequence ID" value="TKC09120.1"/>
    <property type="molecule type" value="Genomic_DNA"/>
</dbReference>
<dbReference type="InterPro" id="IPR009057">
    <property type="entry name" value="Homeodomain-like_sf"/>
</dbReference>
<dbReference type="GO" id="GO:0043565">
    <property type="term" value="F:sequence-specific DNA binding"/>
    <property type="evidence" value="ECO:0007669"/>
    <property type="project" value="InterPro"/>
</dbReference>
<dbReference type="PROSITE" id="PS01124">
    <property type="entry name" value="HTH_ARAC_FAMILY_2"/>
    <property type="match status" value="1"/>
</dbReference>
<dbReference type="PANTHER" id="PTHR43280:SF2">
    <property type="entry name" value="HTH-TYPE TRANSCRIPTIONAL REGULATOR EXSA"/>
    <property type="match status" value="1"/>
</dbReference>
<proteinExistence type="predicted"/>
<reference evidence="5 6" key="1">
    <citation type="submission" date="2019-04" db="EMBL/GenBank/DDBJ databases">
        <title>Pedobacter sp. RP-3-15 sp. nov., isolated from Arctic soil.</title>
        <authorList>
            <person name="Dahal R.H."/>
            <person name="Kim D.-U."/>
        </authorList>
    </citation>
    <scope>NUCLEOTIDE SEQUENCE [LARGE SCALE GENOMIC DNA]</scope>
    <source>
        <strain evidence="5 6">RP-3-15</strain>
    </source>
</reference>
<evidence type="ECO:0000313" key="5">
    <source>
        <dbReference type="EMBL" id="TKC09120.1"/>
    </source>
</evidence>
<keyword evidence="6" id="KW-1185">Reference proteome</keyword>
<dbReference type="AlphaFoldDB" id="A0A4U1CQF5"/>